<gene>
    <name evidence="1" type="ORF">RSSM_02925</name>
</gene>
<evidence type="ECO:0000313" key="2">
    <source>
        <dbReference type="Proteomes" id="UP000011885"/>
    </source>
</evidence>
<evidence type="ECO:0000313" key="1">
    <source>
        <dbReference type="EMBL" id="EMI55640.1"/>
    </source>
</evidence>
<keyword evidence="2" id="KW-1185">Reference proteome</keyword>
<name>M5U2H6_9BACT</name>
<dbReference type="AlphaFoldDB" id="M5U2H6"/>
<sequence length="48" mass="5331">MLAVAELRRRIRRLHVGQRAAGKAKRSRLSEPSQTGHCVVARFFLGSG</sequence>
<accession>M5U2H6</accession>
<dbReference type="Proteomes" id="UP000011885">
    <property type="component" value="Unassembled WGS sequence"/>
</dbReference>
<comment type="caution">
    <text evidence="1">The sequence shown here is derived from an EMBL/GenBank/DDBJ whole genome shotgun (WGS) entry which is preliminary data.</text>
</comment>
<reference evidence="1 2" key="1">
    <citation type="journal article" date="2013" name="Mar. Genomics">
        <title>Expression of sulfatases in Rhodopirellula baltica and the diversity of sulfatases in the genus Rhodopirellula.</title>
        <authorList>
            <person name="Wegner C.E."/>
            <person name="Richter-Heitmann T."/>
            <person name="Klindworth A."/>
            <person name="Klockow C."/>
            <person name="Richter M."/>
            <person name="Achstetter T."/>
            <person name="Glockner F.O."/>
            <person name="Harder J."/>
        </authorList>
    </citation>
    <scope>NUCLEOTIDE SEQUENCE [LARGE SCALE GENOMIC DNA]</scope>
    <source>
        <strain evidence="1 2">SM41</strain>
    </source>
</reference>
<dbReference type="EMBL" id="ANOH01000206">
    <property type="protein sequence ID" value="EMI55640.1"/>
    <property type="molecule type" value="Genomic_DNA"/>
</dbReference>
<organism evidence="1 2">
    <name type="scientific">Rhodopirellula sallentina SM41</name>
    <dbReference type="NCBI Taxonomy" id="1263870"/>
    <lineage>
        <taxon>Bacteria</taxon>
        <taxon>Pseudomonadati</taxon>
        <taxon>Planctomycetota</taxon>
        <taxon>Planctomycetia</taxon>
        <taxon>Pirellulales</taxon>
        <taxon>Pirellulaceae</taxon>
        <taxon>Rhodopirellula</taxon>
    </lineage>
</organism>
<protein>
    <submittedName>
        <fullName evidence="1">Uncharacterized protein</fullName>
    </submittedName>
</protein>
<proteinExistence type="predicted"/>